<feature type="compositionally biased region" description="Basic and acidic residues" evidence="1">
    <location>
        <begin position="612"/>
        <end position="622"/>
    </location>
</feature>
<feature type="compositionally biased region" description="Basic and acidic residues" evidence="1">
    <location>
        <begin position="224"/>
        <end position="235"/>
    </location>
</feature>
<dbReference type="Proteomes" id="UP000030751">
    <property type="component" value="Unassembled WGS sequence"/>
</dbReference>
<feature type="compositionally biased region" description="Acidic residues" evidence="1">
    <location>
        <begin position="1274"/>
        <end position="1283"/>
    </location>
</feature>
<feature type="compositionally biased region" description="Low complexity" evidence="1">
    <location>
        <begin position="842"/>
        <end position="858"/>
    </location>
</feature>
<reference evidence="2" key="1">
    <citation type="submission" date="2011-10" db="EMBL/GenBank/DDBJ databases">
        <title>The Genome Sequence of Fusarium oxysporum HDV247.</title>
        <authorList>
            <consortium name="The Broad Institute Genome Sequencing Platform"/>
            <person name="Ma L.-J."/>
            <person name="Gale L.R."/>
            <person name="Schwartz D.C."/>
            <person name="Zhou S."/>
            <person name="Corby-Kistler H."/>
            <person name="Young S.K."/>
            <person name="Zeng Q."/>
            <person name="Gargeya S."/>
            <person name="Fitzgerald M."/>
            <person name="Haas B."/>
            <person name="Abouelleil A."/>
            <person name="Alvarado L."/>
            <person name="Arachchi H.M."/>
            <person name="Berlin A."/>
            <person name="Brown A."/>
            <person name="Chapman S.B."/>
            <person name="Chen Z."/>
            <person name="Dunbar C."/>
            <person name="Freedman E."/>
            <person name="Gearin G."/>
            <person name="Goldberg J."/>
            <person name="Griggs A."/>
            <person name="Gujja S."/>
            <person name="Heiman D."/>
            <person name="Howarth C."/>
            <person name="Larson L."/>
            <person name="Lui A."/>
            <person name="MacDonald P.J.P."/>
            <person name="Montmayeur A."/>
            <person name="Murphy C."/>
            <person name="Neiman D."/>
            <person name="Pearson M."/>
            <person name="Priest M."/>
            <person name="Roberts A."/>
            <person name="Saif S."/>
            <person name="Shea T."/>
            <person name="Shenoy N."/>
            <person name="Sisk P."/>
            <person name="Stolte C."/>
            <person name="Sykes S."/>
            <person name="Wortman J."/>
            <person name="Nusbaum C."/>
            <person name="Birren B."/>
        </authorList>
    </citation>
    <scope>NUCLEOTIDE SEQUENCE [LARGE SCALE GENOMIC DNA]</scope>
    <source>
        <strain evidence="2">HDV247</strain>
    </source>
</reference>
<evidence type="ECO:0000256" key="1">
    <source>
        <dbReference type="SAM" id="MobiDB-lite"/>
    </source>
</evidence>
<feature type="region of interest" description="Disordered" evidence="1">
    <location>
        <begin position="1077"/>
        <end position="1153"/>
    </location>
</feature>
<feature type="compositionally biased region" description="Basic and acidic residues" evidence="1">
    <location>
        <begin position="1111"/>
        <end position="1122"/>
    </location>
</feature>
<feature type="region of interest" description="Disordered" evidence="1">
    <location>
        <begin position="387"/>
        <end position="495"/>
    </location>
</feature>
<feature type="compositionally biased region" description="Low complexity" evidence="1">
    <location>
        <begin position="1355"/>
        <end position="1367"/>
    </location>
</feature>
<feature type="compositionally biased region" description="Polar residues" evidence="1">
    <location>
        <begin position="323"/>
        <end position="332"/>
    </location>
</feature>
<feature type="compositionally biased region" description="Basic and acidic residues" evidence="1">
    <location>
        <begin position="634"/>
        <end position="664"/>
    </location>
</feature>
<accession>W9NKW3</accession>
<reference evidence="2" key="2">
    <citation type="submission" date="2012-05" db="EMBL/GenBank/DDBJ databases">
        <title>Annotation of the Genome Sequence of Fusarium oxysporum HDV247.</title>
        <authorList>
            <consortium name="The Broad Institute Genomics Platform"/>
            <person name="Ma L.-J."/>
            <person name="Corby-Kistler H."/>
            <person name="Broz K."/>
            <person name="Gale L.R."/>
            <person name="Jonkers W."/>
            <person name="O'Donnell K."/>
            <person name="Ploetz R."/>
            <person name="Steinberg C."/>
            <person name="Schwartz D.C."/>
            <person name="VanEtten H."/>
            <person name="Zhou S."/>
            <person name="Young S.K."/>
            <person name="Zeng Q."/>
            <person name="Gargeya S."/>
            <person name="Fitzgerald M."/>
            <person name="Abouelleil A."/>
            <person name="Alvarado L."/>
            <person name="Chapman S.B."/>
            <person name="Gainer-Dewar J."/>
            <person name="Goldberg J."/>
            <person name="Griggs A."/>
            <person name="Gujja S."/>
            <person name="Hansen M."/>
            <person name="Howarth C."/>
            <person name="Imamovic A."/>
            <person name="Ireland A."/>
            <person name="Larimer J."/>
            <person name="McCowan C."/>
            <person name="Murphy C."/>
            <person name="Pearson M."/>
            <person name="Poon T.W."/>
            <person name="Priest M."/>
            <person name="Roberts A."/>
            <person name="Saif S."/>
            <person name="Shea T."/>
            <person name="Sykes S."/>
            <person name="Wortman J."/>
            <person name="Nusbaum C."/>
            <person name="Birren B."/>
        </authorList>
    </citation>
    <scope>NUCLEOTIDE SEQUENCE</scope>
    <source>
        <strain evidence="2">HDV247</strain>
    </source>
</reference>
<feature type="region of interest" description="Disordered" evidence="1">
    <location>
        <begin position="1264"/>
        <end position="1420"/>
    </location>
</feature>
<protein>
    <submittedName>
        <fullName evidence="2">Uncharacterized protein</fullName>
    </submittedName>
</protein>
<feature type="compositionally biased region" description="Low complexity" evidence="1">
    <location>
        <begin position="777"/>
        <end position="819"/>
    </location>
</feature>
<gene>
    <name evidence="2" type="ORF">FOVG_17964</name>
</gene>
<feature type="region of interest" description="Disordered" evidence="1">
    <location>
        <begin position="953"/>
        <end position="993"/>
    </location>
</feature>
<feature type="region of interest" description="Disordered" evidence="1">
    <location>
        <begin position="1176"/>
        <end position="1250"/>
    </location>
</feature>
<feature type="region of interest" description="Disordered" evidence="1">
    <location>
        <begin position="598"/>
        <end position="941"/>
    </location>
</feature>
<feature type="region of interest" description="Disordered" evidence="1">
    <location>
        <begin position="1017"/>
        <end position="1048"/>
    </location>
</feature>
<organism evidence="2">
    <name type="scientific">Fusarium oxysporum f. sp. pisi HDV247</name>
    <dbReference type="NCBI Taxonomy" id="1080344"/>
    <lineage>
        <taxon>Eukaryota</taxon>
        <taxon>Fungi</taxon>
        <taxon>Dikarya</taxon>
        <taxon>Ascomycota</taxon>
        <taxon>Pezizomycotina</taxon>
        <taxon>Sordariomycetes</taxon>
        <taxon>Hypocreomycetidae</taxon>
        <taxon>Hypocreales</taxon>
        <taxon>Nectriaceae</taxon>
        <taxon>Fusarium</taxon>
        <taxon>Fusarium oxysporum species complex</taxon>
    </lineage>
</organism>
<feature type="compositionally biased region" description="Polar residues" evidence="1">
    <location>
        <begin position="878"/>
        <end position="934"/>
    </location>
</feature>
<feature type="compositionally biased region" description="Polar residues" evidence="1">
    <location>
        <begin position="963"/>
        <end position="993"/>
    </location>
</feature>
<feature type="compositionally biased region" description="Basic and acidic residues" evidence="1">
    <location>
        <begin position="1090"/>
        <end position="1100"/>
    </location>
</feature>
<dbReference type="EMBL" id="JH651039">
    <property type="protein sequence ID" value="EXA30667.1"/>
    <property type="molecule type" value="Genomic_DNA"/>
</dbReference>
<feature type="compositionally biased region" description="Basic and acidic residues" evidence="1">
    <location>
        <begin position="820"/>
        <end position="830"/>
    </location>
</feature>
<dbReference type="OrthoDB" id="5357217at2759"/>
<feature type="compositionally biased region" description="Basic and acidic residues" evidence="1">
    <location>
        <begin position="755"/>
        <end position="776"/>
    </location>
</feature>
<evidence type="ECO:0000313" key="2">
    <source>
        <dbReference type="EMBL" id="EXA30667.1"/>
    </source>
</evidence>
<sequence length="1420" mass="152650">MSQYIIQGSAEHVSSLLSGYGLGCPHYLVCSSGVSQAQCYPKRLGFFSSQNPDLIIFYIDTKNICSDCLKLFVPSGFNFWSSLPDPSGGSEKLNSPPRKWLFPSGQAEYFINLRKIGGGASDPAIVPLPSSPAATIAWESIKSQKKPFYIDQLHLAPRWSPINERNALADSATAWQYGMAMPAPTVEAISAPRDNKTTVAKAPKPTSNKDPPSKAKISAVAVDVPERRKLGKSQEPEDTTSAQAVYLSTKKKVDGAVNVSKPTSVVEPGTKQNGHGPTSSEEPISPPRKEKGKYRTTLAPEGESKPVKAGGLSKMAFPPVPQHTLSATGESKPQQEQERPDFASPVAPLTQPGTSIRRKAVGAISKTSSAAVEVTKVGIQEIDTTTKTNADRGKSSASDLVLPILSEPSPGPQIHEPKTKSLEEGTASIKSKSTSTTKEGHRELKAAEPSMESSRKKSSKAKPVAMAKEMPAFVKTVEQSGRRSSQTTLDSSYTRSWYNHDPFSFDGAMTLSKLSDYKRRARTVNIYAERAPELPLETLLRETQPLDKSETLSGLKTKKDLKKEDPIIALFSPDAKDKKPSKLPLGSALGMKVILEAESCSAKKPKPSSTEDPAKAKSDKASSTKPMAETLSEWTKETHKVAMKDKTGQSGRSSKDKLSKDMKHGGKVSRSRPGTKTGSTEIRSNGNSSHGGHQSSTTVAHQDHHHHKQPKKKLDGHKDGKPQKKPDKKPGNKTNTDHPHGHEHDAQGSQGHSSPGEHEQLSEHEQPVQQPSEHEQPVQQPVQQPSQQPSEHEQPVQQPQPSQQPSEHEQPVQQPVQQPSEHEQPVERPGDGPNDNSPTESAQSPAQPVNNNAAPNSPIESNSPDTHLQHTVAYAPQPVSSAQESPHSSTHPNAQDSSLAGNTSGVQSQPDTQPISETPQALGTRNILGNISGNESSPTEVTATAAVTVALTSVTSLPDAKPDSSSLSGNRTDPSSTMPSNGPQEATVAGSGSAQRFYGQSTAQSVQNVQAQSNYISDPIQGHRGGLDGSGQSFSGEQTPSTPSSKLPSGTVFVAEAGIVGAAALTSYLAAIDASSSSDTSDAENAHFNGSREDSAGHWDDEFDGLSSDHQQPDHDNSDIEGVHSAASLTNSDDEEASGHVAEGYNVSQPDSLSHYGEVHRDLFSGFDVQNDLHEHQLQSYENSDNELSHEAMEGNSYKQSSGDGEDDEENVQPHDSDSQEESFDNGVESGPEDGHSVNADFLKPSDDNQLDNFALDIYSDVSSHHSAEVEVLSQDEDQDQDQDNNSSDHGFYNESENEESDQESSPDSEQDMQGDTEDDLDAESSQEDSGHETESEAAQNSDQSQENESDQNSDDGNGSDPQSSYPSEDDPEDSPEEEDDESTEEEQSDPEPDDSEDMSEPEEWSYSDSGGDDNAFYSD</sequence>
<feature type="compositionally biased region" description="Polar residues" evidence="1">
    <location>
        <begin position="477"/>
        <end position="495"/>
    </location>
</feature>
<feature type="compositionally biased region" description="Acidic residues" evidence="1">
    <location>
        <begin position="1368"/>
        <end position="1406"/>
    </location>
</feature>
<proteinExistence type="predicted"/>
<feature type="compositionally biased region" description="Polar residues" evidence="1">
    <location>
        <begin position="270"/>
        <end position="282"/>
    </location>
</feature>
<feature type="region of interest" description="Disordered" evidence="1">
    <location>
        <begin position="258"/>
        <end position="354"/>
    </location>
</feature>
<feature type="compositionally biased region" description="Basic and acidic residues" evidence="1">
    <location>
        <begin position="712"/>
        <end position="746"/>
    </location>
</feature>
<dbReference type="HOGENOM" id="CLU_271906_0_0_1"/>
<name>W9NKW3_FUSOX</name>
<feature type="compositionally biased region" description="Acidic residues" evidence="1">
    <location>
        <begin position="1296"/>
        <end position="1327"/>
    </location>
</feature>
<feature type="compositionally biased region" description="Polar residues" evidence="1">
    <location>
        <begin position="1030"/>
        <end position="1048"/>
    </location>
</feature>
<feature type="region of interest" description="Disordered" evidence="1">
    <location>
        <begin position="189"/>
        <end position="243"/>
    </location>
</feature>
<feature type="compositionally biased region" description="Polar residues" evidence="1">
    <location>
        <begin position="672"/>
        <end position="683"/>
    </location>
</feature>
<feature type="compositionally biased region" description="Low complexity" evidence="1">
    <location>
        <begin position="684"/>
        <end position="696"/>
    </location>
</feature>